<feature type="region of interest" description="Disordered" evidence="1">
    <location>
        <begin position="103"/>
        <end position="139"/>
    </location>
</feature>
<accession>A0A5B0RFX9</accession>
<name>A0A5B0RFX9_PUCGR</name>
<feature type="region of interest" description="Disordered" evidence="1">
    <location>
        <begin position="1"/>
        <end position="21"/>
    </location>
</feature>
<protein>
    <submittedName>
        <fullName evidence="2">Uncharacterized protein</fullName>
    </submittedName>
</protein>
<dbReference type="EMBL" id="VDEP01000204">
    <property type="protein sequence ID" value="KAA1124342.1"/>
    <property type="molecule type" value="Genomic_DNA"/>
</dbReference>
<evidence type="ECO:0000313" key="3">
    <source>
        <dbReference type="Proteomes" id="UP000325313"/>
    </source>
</evidence>
<gene>
    <name evidence="2" type="ORF">PGTUg99_027585</name>
</gene>
<comment type="caution">
    <text evidence="2">The sequence shown here is derived from an EMBL/GenBank/DDBJ whole genome shotgun (WGS) entry which is preliminary data.</text>
</comment>
<evidence type="ECO:0000313" key="2">
    <source>
        <dbReference type="EMBL" id="KAA1124342.1"/>
    </source>
</evidence>
<sequence length="139" mass="14652">MVDVNTTRATSKKMKDSSAAKARIEDSAIADSLVPGTGPGATILVSDMYTGAISKASDGNLANPTGTTQVDAAERRVGGEADEVIYSLLVDTSVSRKDRAPVAFLHPNPKGKPGVSIESNMEEEEEEDRSPGRAQLTIY</sequence>
<organism evidence="2 3">
    <name type="scientific">Puccinia graminis f. sp. tritici</name>
    <dbReference type="NCBI Taxonomy" id="56615"/>
    <lineage>
        <taxon>Eukaryota</taxon>
        <taxon>Fungi</taxon>
        <taxon>Dikarya</taxon>
        <taxon>Basidiomycota</taxon>
        <taxon>Pucciniomycotina</taxon>
        <taxon>Pucciniomycetes</taxon>
        <taxon>Pucciniales</taxon>
        <taxon>Pucciniaceae</taxon>
        <taxon>Puccinia</taxon>
    </lineage>
</organism>
<proteinExistence type="predicted"/>
<dbReference type="AlphaFoldDB" id="A0A5B0RFX9"/>
<evidence type="ECO:0000256" key="1">
    <source>
        <dbReference type="SAM" id="MobiDB-lite"/>
    </source>
</evidence>
<reference evidence="2 3" key="1">
    <citation type="submission" date="2019-05" db="EMBL/GenBank/DDBJ databases">
        <title>Emergence of the Ug99 lineage of the wheat stem rust pathogen through somatic hybridization.</title>
        <authorList>
            <person name="Li F."/>
            <person name="Upadhyaya N.M."/>
            <person name="Sperschneider J."/>
            <person name="Matny O."/>
            <person name="Nguyen-Phuc H."/>
            <person name="Mago R."/>
            <person name="Raley C."/>
            <person name="Miller M.E."/>
            <person name="Silverstein K.A.T."/>
            <person name="Henningsen E."/>
            <person name="Hirsch C.D."/>
            <person name="Visser B."/>
            <person name="Pretorius Z.A."/>
            <person name="Steffenson B.J."/>
            <person name="Schwessinger B."/>
            <person name="Dodds P.N."/>
            <person name="Figueroa M."/>
        </authorList>
    </citation>
    <scope>NUCLEOTIDE SEQUENCE [LARGE SCALE GENOMIC DNA]</scope>
    <source>
        <strain evidence="2 3">Ug99</strain>
    </source>
</reference>
<dbReference type="Proteomes" id="UP000325313">
    <property type="component" value="Unassembled WGS sequence"/>
</dbReference>